<feature type="transmembrane region" description="Helical" evidence="6">
    <location>
        <begin position="372"/>
        <end position="392"/>
    </location>
</feature>
<feature type="transmembrane region" description="Helical" evidence="6">
    <location>
        <begin position="340"/>
        <end position="360"/>
    </location>
</feature>
<dbReference type="Proteomes" id="UP000054997">
    <property type="component" value="Unassembled WGS sequence"/>
</dbReference>
<feature type="transmembrane region" description="Helical" evidence="6">
    <location>
        <begin position="124"/>
        <end position="146"/>
    </location>
</feature>
<dbReference type="EMBL" id="LNYK01000014">
    <property type="protein sequence ID" value="KTD21641.1"/>
    <property type="molecule type" value="Genomic_DNA"/>
</dbReference>
<evidence type="ECO:0000313" key="8">
    <source>
        <dbReference type="Proteomes" id="UP000054997"/>
    </source>
</evidence>
<dbReference type="InterPro" id="IPR050833">
    <property type="entry name" value="Poly_Biosynth_Transport"/>
</dbReference>
<comment type="subcellular location">
    <subcellularLocation>
        <location evidence="1">Cell membrane</location>
        <topology evidence="1">Multi-pass membrane protein</topology>
    </subcellularLocation>
</comment>
<evidence type="ECO:0000256" key="5">
    <source>
        <dbReference type="ARBA" id="ARBA00023136"/>
    </source>
</evidence>
<evidence type="ECO:0000256" key="1">
    <source>
        <dbReference type="ARBA" id="ARBA00004651"/>
    </source>
</evidence>
<feature type="transmembrane region" description="Helical" evidence="6">
    <location>
        <begin position="182"/>
        <end position="198"/>
    </location>
</feature>
<accession>A0A0W0VPG2</accession>
<feature type="transmembrane region" description="Helical" evidence="6">
    <location>
        <begin position="86"/>
        <end position="112"/>
    </location>
</feature>
<dbReference type="PATRIC" id="fig|45068.5.peg.859"/>
<evidence type="ECO:0000256" key="6">
    <source>
        <dbReference type="SAM" id="Phobius"/>
    </source>
</evidence>
<dbReference type="PANTHER" id="PTHR30250:SF28">
    <property type="entry name" value="POLYSACCHARIDE BIOSYNTHESIS PROTEIN"/>
    <property type="match status" value="1"/>
</dbReference>
<reference evidence="7 8" key="1">
    <citation type="submission" date="2015-11" db="EMBL/GenBank/DDBJ databases">
        <title>Genomic analysis of 38 Legionella species identifies large and diverse effector repertoires.</title>
        <authorList>
            <person name="Burstein D."/>
            <person name="Amaro F."/>
            <person name="Zusman T."/>
            <person name="Lifshitz Z."/>
            <person name="Cohen O."/>
            <person name="Gilbert J.A."/>
            <person name="Pupko T."/>
            <person name="Shuman H.A."/>
            <person name="Segal G."/>
        </authorList>
    </citation>
    <scope>NUCLEOTIDE SEQUENCE [LARGE SCALE GENOMIC DNA]</scope>
    <source>
        <strain evidence="7 8">ATCC 49505</strain>
    </source>
</reference>
<evidence type="ECO:0000256" key="3">
    <source>
        <dbReference type="ARBA" id="ARBA00022692"/>
    </source>
</evidence>
<comment type="caution">
    <text evidence="7">The sequence shown here is derived from an EMBL/GenBank/DDBJ whole genome shotgun (WGS) entry which is preliminary data.</text>
</comment>
<evidence type="ECO:0000256" key="2">
    <source>
        <dbReference type="ARBA" id="ARBA00022475"/>
    </source>
</evidence>
<evidence type="ECO:0000313" key="7">
    <source>
        <dbReference type="EMBL" id="KTD21641.1"/>
    </source>
</evidence>
<protein>
    <recommendedName>
        <fullName evidence="9">Polysaccharide biosynthesis protein</fullName>
    </recommendedName>
</protein>
<dbReference type="RefSeq" id="WP_058528811.1">
    <property type="nucleotide sequence ID" value="NZ_CAAAHZ010000002.1"/>
</dbReference>
<organism evidence="7 8">
    <name type="scientific">Legionella londiniensis</name>
    <dbReference type="NCBI Taxonomy" id="45068"/>
    <lineage>
        <taxon>Bacteria</taxon>
        <taxon>Pseudomonadati</taxon>
        <taxon>Pseudomonadota</taxon>
        <taxon>Gammaproteobacteria</taxon>
        <taxon>Legionellales</taxon>
        <taxon>Legionellaceae</taxon>
        <taxon>Legionella</taxon>
    </lineage>
</organism>
<dbReference type="Pfam" id="PF13440">
    <property type="entry name" value="Polysacc_synt_3"/>
    <property type="match status" value="1"/>
</dbReference>
<feature type="transmembrane region" description="Helical" evidence="6">
    <location>
        <begin position="227"/>
        <end position="253"/>
    </location>
</feature>
<keyword evidence="4 6" id="KW-1133">Transmembrane helix</keyword>
<feature type="transmembrane region" description="Helical" evidence="6">
    <location>
        <begin position="47"/>
        <end position="66"/>
    </location>
</feature>
<dbReference type="STRING" id="45068.Llon_0806"/>
<dbReference type="GO" id="GO:0005886">
    <property type="term" value="C:plasma membrane"/>
    <property type="evidence" value="ECO:0007669"/>
    <property type="project" value="UniProtKB-SubCell"/>
</dbReference>
<gene>
    <name evidence="7" type="ORF">Llon_0806</name>
</gene>
<dbReference type="PANTHER" id="PTHR30250">
    <property type="entry name" value="PST FAMILY PREDICTED COLANIC ACID TRANSPORTER"/>
    <property type="match status" value="1"/>
</dbReference>
<feature type="transmembrane region" description="Helical" evidence="6">
    <location>
        <begin position="305"/>
        <end position="328"/>
    </location>
</feature>
<keyword evidence="3 6" id="KW-0812">Transmembrane</keyword>
<keyword evidence="5 6" id="KW-0472">Membrane</keyword>
<sequence>MKHKLLKLMAQNEGFLKNSSIVVSWTIISQLLMFACIPVVSRLYIPAVFGVYAVFNAIMYTLNQVACLRGELLITLPQKKTDAKNLFAACLFITTVMSLFLLAVTCFFSKIILHALQIEALDGYIWLIAVGVLIVGFRNSLLYWAVRNNLFATVGKANFIQAPVLLFVQIGFGFFFPSALCLVLGAVASWAAALAYLIKKLFNRRFLSTVFARLQNAWLITRANKQFLFHSSLSILMLGIANYMPVILVSSAYDTQVAAWFALAMQAVYSPLDLISVSVSQVYLNKGAKLFNTDPGALSLFYIKTTCSLLLLGLIPMLVIGLFAPLLFQFIFGDNWGQAGVYAQIMSVMFLVRFAIVSSSQNLAILKRQGQALLWSIMLVCLLCLSFLPAYYHFPKPSPETTLILFSILMIIAYVILFLLNLLAAKKYAANQTQPHYLIEKNI</sequence>
<name>A0A0W0VPG2_9GAMM</name>
<evidence type="ECO:0008006" key="9">
    <source>
        <dbReference type="Google" id="ProtNLM"/>
    </source>
</evidence>
<feature type="transmembrane region" description="Helical" evidence="6">
    <location>
        <begin position="404"/>
        <end position="424"/>
    </location>
</feature>
<keyword evidence="2" id="KW-1003">Cell membrane</keyword>
<feature type="transmembrane region" description="Helical" evidence="6">
    <location>
        <begin position="21"/>
        <end position="41"/>
    </location>
</feature>
<dbReference type="OrthoDB" id="3831435at2"/>
<feature type="transmembrane region" description="Helical" evidence="6">
    <location>
        <begin position="259"/>
        <end position="284"/>
    </location>
</feature>
<evidence type="ECO:0000256" key="4">
    <source>
        <dbReference type="ARBA" id="ARBA00022989"/>
    </source>
</evidence>
<dbReference type="AlphaFoldDB" id="A0A0W0VPG2"/>
<proteinExistence type="predicted"/>
<keyword evidence="8" id="KW-1185">Reference proteome</keyword>
<feature type="transmembrane region" description="Helical" evidence="6">
    <location>
        <begin position="158"/>
        <end position="176"/>
    </location>
</feature>